<dbReference type="Gene3D" id="3.40.50.1820">
    <property type="entry name" value="alpha/beta hydrolase"/>
    <property type="match status" value="1"/>
</dbReference>
<evidence type="ECO:0000313" key="5">
    <source>
        <dbReference type="Proteomes" id="UP000013968"/>
    </source>
</evidence>
<evidence type="ECO:0000259" key="3">
    <source>
        <dbReference type="Pfam" id="PF00326"/>
    </source>
</evidence>
<evidence type="ECO:0000256" key="2">
    <source>
        <dbReference type="SAM" id="MobiDB-lite"/>
    </source>
</evidence>
<gene>
    <name evidence="4" type="ORF">AORI_6395</name>
</gene>
<evidence type="ECO:0000256" key="1">
    <source>
        <dbReference type="ARBA" id="ARBA00022801"/>
    </source>
</evidence>
<evidence type="ECO:0000313" key="4">
    <source>
        <dbReference type="EMBL" id="AGM08978.1"/>
    </source>
</evidence>
<dbReference type="RefSeq" id="WP_016336693.1">
    <property type="nucleotide sequence ID" value="NC_021252.1"/>
</dbReference>
<dbReference type="InterPro" id="IPR001375">
    <property type="entry name" value="Peptidase_S9_cat"/>
</dbReference>
<name>R4TF69_9PSEU</name>
<dbReference type="GO" id="GO:0004252">
    <property type="term" value="F:serine-type endopeptidase activity"/>
    <property type="evidence" value="ECO:0007669"/>
    <property type="project" value="TreeGrafter"/>
</dbReference>
<organism evidence="4 5">
    <name type="scientific">Amycolatopsis keratiniphila</name>
    <dbReference type="NCBI Taxonomy" id="129921"/>
    <lineage>
        <taxon>Bacteria</taxon>
        <taxon>Bacillati</taxon>
        <taxon>Actinomycetota</taxon>
        <taxon>Actinomycetes</taxon>
        <taxon>Pseudonocardiales</taxon>
        <taxon>Pseudonocardiaceae</taxon>
        <taxon>Amycolatopsis</taxon>
        <taxon>Amycolatopsis japonica group</taxon>
    </lineage>
</organism>
<dbReference type="HOGENOM" id="CLU_530670_0_0_11"/>
<dbReference type="PANTHER" id="PTHR42776:SF28">
    <property type="entry name" value="GLUTAMYL ENDOPEPTIDASE, CHLOROPLASTIC-RELATED"/>
    <property type="match status" value="1"/>
</dbReference>
<dbReference type="EMBL" id="CP003410">
    <property type="protein sequence ID" value="AGM08978.1"/>
    <property type="molecule type" value="Genomic_DNA"/>
</dbReference>
<dbReference type="KEGG" id="aoi:AORI_6395"/>
<dbReference type="PANTHER" id="PTHR42776">
    <property type="entry name" value="SERINE PEPTIDASE S9 FAMILY MEMBER"/>
    <property type="match status" value="1"/>
</dbReference>
<dbReference type="AlphaFoldDB" id="R4TF69"/>
<dbReference type="SUPFAM" id="SSF53474">
    <property type="entry name" value="alpha/beta-Hydrolases"/>
    <property type="match status" value="1"/>
</dbReference>
<dbReference type="PATRIC" id="fig|1156913.3.peg.6522"/>
<keyword evidence="5" id="KW-1185">Reference proteome</keyword>
<feature type="domain" description="Peptidase S9 prolyl oligopeptidase catalytic" evidence="3">
    <location>
        <begin position="368"/>
        <end position="507"/>
    </location>
</feature>
<accession>R4TF69</accession>
<proteinExistence type="predicted"/>
<reference evidence="4 5" key="1">
    <citation type="journal article" date="2013" name="BMC Genomics">
        <title>ContigScape: a Cytoscape plugin facilitating microbial genome gap closing.</title>
        <authorList>
            <person name="Tang B."/>
            <person name="Wang Q."/>
            <person name="Yang M."/>
            <person name="Xie F."/>
            <person name="Zhu Y."/>
            <person name="Zhuo Y."/>
            <person name="Wang S."/>
            <person name="Gao H."/>
            <person name="Ding X."/>
            <person name="Zhang L."/>
            <person name="Zhao G."/>
            <person name="Zheng H."/>
        </authorList>
    </citation>
    <scope>NUCLEOTIDE SEQUENCE [LARGE SCALE GENOMIC DNA]</scope>
    <source>
        <strain evidence="4 5">HCCB10007</strain>
    </source>
</reference>
<sequence>MPVSHPNGDGSLAVLTTLPGRPSLSAHRDDLGDWCGLDLDPALAGLAVDRAEPLSVAVRFSDGEEWHPPVARMTGFGYAWHPDLPLLAGLAHGPGGLHPWIADCAARTVMELPGIRIAASLTTFGNAGGAPLCWLDRDRLLVLCPEIREQTEAAAGTEPLVYDAAGPGYVSFEPGIEALHAAAGARLFELDLNSGAGRPLLPDSLLVRHLERGTDGSVLVDHVSGLRPSTRAGTGAQRLAWAVGRLTEAGLEPLEDSAALRPPRPRPVRPLRTPRAGSVDEVVTIPTGFHDAVLTVSPPGAVDATVLWLRATSGPLRAELPGPNGFVGADSRQAVLDLPLHWPGDVTLEQVHGQLERAIGASLEHLGDRVVVGGHSFGATLALYALAHFPTLAAGIAQSGCYNRTRVCGGFQYEKRPYWAVPEIYHAFSALLFADRIRRPVLIAHGLDDANPATHPDQAVEFYQGLVAAGGEARLALFPCEGHTFRYRETHDRLQEIQTAWLANVLERTPALR</sequence>
<dbReference type="Proteomes" id="UP000013968">
    <property type="component" value="Chromosome"/>
</dbReference>
<protein>
    <recommendedName>
        <fullName evidence="3">Peptidase S9 prolyl oligopeptidase catalytic domain-containing protein</fullName>
    </recommendedName>
</protein>
<dbReference type="InterPro" id="IPR029058">
    <property type="entry name" value="AB_hydrolase_fold"/>
</dbReference>
<keyword evidence="1" id="KW-0378">Hydrolase</keyword>
<dbReference type="Pfam" id="PF00326">
    <property type="entry name" value="Peptidase_S9"/>
    <property type="match status" value="1"/>
</dbReference>
<dbReference type="GO" id="GO:0006508">
    <property type="term" value="P:proteolysis"/>
    <property type="evidence" value="ECO:0007669"/>
    <property type="project" value="InterPro"/>
</dbReference>
<feature type="region of interest" description="Disordered" evidence="2">
    <location>
        <begin position="256"/>
        <end position="275"/>
    </location>
</feature>